<name>A0ABR4G7B7_9EURO</name>
<gene>
    <name evidence="3" type="ORF">BJX66DRAFT_303017</name>
</gene>
<sequence length="586" mass="66810">MPYTNSSTEPEGRRTKSLNVARRQQSSWTKWARGDLELLTHLKRRGLSYNQICKRAFPTRSAGSCKYQYNTLEANRSPKIFVSDGEFLSRIYWEVLRKLGDSARERLLQELKVTNWKPEEIYGDFPDIVRSVNFEKAYSRLIGLISSSSGRDKDLLENLLYVLELDIGYHQKTCFNSDTPISTMLLHVPLVDQAGYVCPLELRDSKQCASEYERKIGMLSVEALPRIVEASIMRIDPEWKRDHRPLWWPLILGFPIHTTEDTRYLLRYILCDLHAFGVRAQHIQPVTSLPWPEEDSQLLQEIINTRSYEETNLIRYMVEETPSCERDAQSHGYADVASPAAIGAGLVCNTDQCPGSTCEDLAKLTYRESYGQSFGCDRRSLTQESPVSSYHATQQNQDLLPNNPVEICDGSRFQPSLEGLCHTQPAVSGTYNDTDLTGKSRDETKIVPRPRKTLSPLEWDSDNPAAAKRAKNTMAARRSRARRADREKEMSQRIEYLERELENSRESEKYWREQALNCHETSAPPDSTFQSKQDIPSNRISVSSLIESNSTDASEPRDYIPSSRVTGFKCPHPGCIAAPVETGYKL</sequence>
<evidence type="ECO:0000256" key="1">
    <source>
        <dbReference type="SAM" id="MobiDB-lite"/>
    </source>
</evidence>
<keyword evidence="4" id="KW-1185">Reference proteome</keyword>
<organism evidence="3 4">
    <name type="scientific">Aspergillus keveii</name>
    <dbReference type="NCBI Taxonomy" id="714993"/>
    <lineage>
        <taxon>Eukaryota</taxon>
        <taxon>Fungi</taxon>
        <taxon>Dikarya</taxon>
        <taxon>Ascomycota</taxon>
        <taxon>Pezizomycotina</taxon>
        <taxon>Eurotiomycetes</taxon>
        <taxon>Eurotiomycetidae</taxon>
        <taxon>Eurotiales</taxon>
        <taxon>Aspergillaceae</taxon>
        <taxon>Aspergillus</taxon>
        <taxon>Aspergillus subgen. Nidulantes</taxon>
    </lineage>
</organism>
<protein>
    <recommendedName>
        <fullName evidence="2">BZIP domain-containing protein</fullName>
    </recommendedName>
</protein>
<feature type="domain" description="BZIP" evidence="2">
    <location>
        <begin position="468"/>
        <end position="482"/>
    </location>
</feature>
<dbReference type="PROSITE" id="PS00036">
    <property type="entry name" value="BZIP_BASIC"/>
    <property type="match status" value="1"/>
</dbReference>
<dbReference type="Proteomes" id="UP001610563">
    <property type="component" value="Unassembled WGS sequence"/>
</dbReference>
<reference evidence="3 4" key="1">
    <citation type="submission" date="2024-07" db="EMBL/GenBank/DDBJ databases">
        <title>Section-level genome sequencing and comparative genomics of Aspergillus sections Usti and Cavernicolus.</title>
        <authorList>
            <consortium name="Lawrence Berkeley National Laboratory"/>
            <person name="Nybo J.L."/>
            <person name="Vesth T.C."/>
            <person name="Theobald S."/>
            <person name="Frisvad J.C."/>
            <person name="Larsen T.O."/>
            <person name="Kjaerboelling I."/>
            <person name="Rothschild-Mancinelli K."/>
            <person name="Lyhne E.K."/>
            <person name="Kogle M.E."/>
            <person name="Barry K."/>
            <person name="Clum A."/>
            <person name="Na H."/>
            <person name="Ledsgaard L."/>
            <person name="Lin J."/>
            <person name="Lipzen A."/>
            <person name="Kuo A."/>
            <person name="Riley R."/>
            <person name="Mondo S."/>
            <person name="Labutti K."/>
            <person name="Haridas S."/>
            <person name="Pangalinan J."/>
            <person name="Salamov A.A."/>
            <person name="Simmons B.A."/>
            <person name="Magnuson J.K."/>
            <person name="Chen J."/>
            <person name="Drula E."/>
            <person name="Henrissat B."/>
            <person name="Wiebenga A."/>
            <person name="Lubbers R.J."/>
            <person name="Gomes A.C."/>
            <person name="Makela M.R."/>
            <person name="Stajich J."/>
            <person name="Grigoriev I.V."/>
            <person name="Mortensen U.H."/>
            <person name="De Vries R.P."/>
            <person name="Baker S.E."/>
            <person name="Andersen M.R."/>
        </authorList>
    </citation>
    <scope>NUCLEOTIDE SEQUENCE [LARGE SCALE GENOMIC DNA]</scope>
    <source>
        <strain evidence="3 4">CBS 209.92</strain>
    </source>
</reference>
<evidence type="ECO:0000313" key="4">
    <source>
        <dbReference type="Proteomes" id="UP001610563"/>
    </source>
</evidence>
<accession>A0ABR4G7B7</accession>
<dbReference type="EMBL" id="JBFTWV010000040">
    <property type="protein sequence ID" value="KAL2794905.1"/>
    <property type="molecule type" value="Genomic_DNA"/>
</dbReference>
<evidence type="ECO:0000259" key="2">
    <source>
        <dbReference type="PROSITE" id="PS00036"/>
    </source>
</evidence>
<dbReference type="InterPro" id="IPR046347">
    <property type="entry name" value="bZIP_sf"/>
</dbReference>
<comment type="caution">
    <text evidence="3">The sequence shown here is derived from an EMBL/GenBank/DDBJ whole genome shotgun (WGS) entry which is preliminary data.</text>
</comment>
<evidence type="ECO:0000313" key="3">
    <source>
        <dbReference type="EMBL" id="KAL2794905.1"/>
    </source>
</evidence>
<feature type="non-terminal residue" evidence="3">
    <location>
        <position position="586"/>
    </location>
</feature>
<dbReference type="SUPFAM" id="SSF57959">
    <property type="entry name" value="Leucine zipper domain"/>
    <property type="match status" value="1"/>
</dbReference>
<dbReference type="InterPro" id="IPR004827">
    <property type="entry name" value="bZIP"/>
</dbReference>
<proteinExistence type="predicted"/>
<feature type="region of interest" description="Disordered" evidence="1">
    <location>
        <begin position="453"/>
        <end position="486"/>
    </location>
</feature>
<dbReference type="Gene3D" id="3.30.160.60">
    <property type="entry name" value="Classic Zinc Finger"/>
    <property type="match status" value="1"/>
</dbReference>